<keyword evidence="1" id="KW-0732">Signal</keyword>
<dbReference type="EMBL" id="JACHLN010000003">
    <property type="protein sequence ID" value="MBB4839903.1"/>
    <property type="molecule type" value="Genomic_DNA"/>
</dbReference>
<evidence type="ECO:0000313" key="2">
    <source>
        <dbReference type="EMBL" id="MBB4839903.1"/>
    </source>
</evidence>
<evidence type="ECO:0000313" key="3">
    <source>
        <dbReference type="Proteomes" id="UP000575241"/>
    </source>
</evidence>
<reference evidence="2 3" key="1">
    <citation type="submission" date="2020-08" db="EMBL/GenBank/DDBJ databases">
        <title>Functional genomics of gut bacteria from endangered species of beetles.</title>
        <authorList>
            <person name="Carlos-Shanley C."/>
        </authorList>
    </citation>
    <scope>NUCLEOTIDE SEQUENCE [LARGE SCALE GENOMIC DNA]</scope>
    <source>
        <strain evidence="2 3">S00224</strain>
    </source>
</reference>
<dbReference type="InterPro" id="IPR008928">
    <property type="entry name" value="6-hairpin_glycosidase_sf"/>
</dbReference>
<accession>A0A7W7K2R2</accession>
<feature type="chain" id="PRO_5030786677" evidence="1">
    <location>
        <begin position="25"/>
        <end position="690"/>
    </location>
</feature>
<keyword evidence="3" id="KW-1185">Reference proteome</keyword>
<evidence type="ECO:0000256" key="1">
    <source>
        <dbReference type="SAM" id="SignalP"/>
    </source>
</evidence>
<name>A0A7W7K2R2_9SPHN</name>
<dbReference type="AlphaFoldDB" id="A0A7W7K2R2"/>
<organism evidence="2 3">
    <name type="scientific">Sphingomonas kyeonggiensis</name>
    <dbReference type="NCBI Taxonomy" id="1268553"/>
    <lineage>
        <taxon>Bacteria</taxon>
        <taxon>Pseudomonadati</taxon>
        <taxon>Pseudomonadota</taxon>
        <taxon>Alphaproteobacteria</taxon>
        <taxon>Sphingomonadales</taxon>
        <taxon>Sphingomonadaceae</taxon>
        <taxon>Sphingomonas</taxon>
    </lineage>
</organism>
<dbReference type="RefSeq" id="WP_184168433.1">
    <property type="nucleotide sequence ID" value="NZ_JACHLN010000003.1"/>
</dbReference>
<protein>
    <submittedName>
        <fullName evidence="2">Glycogen debranching enzyme</fullName>
    </submittedName>
</protein>
<dbReference type="GO" id="GO:0005975">
    <property type="term" value="P:carbohydrate metabolic process"/>
    <property type="evidence" value="ECO:0007669"/>
    <property type="project" value="InterPro"/>
</dbReference>
<feature type="signal peptide" evidence="1">
    <location>
        <begin position="1"/>
        <end position="24"/>
    </location>
</feature>
<comment type="caution">
    <text evidence="2">The sequence shown here is derived from an EMBL/GenBank/DDBJ whole genome shotgun (WGS) entry which is preliminary data.</text>
</comment>
<dbReference type="SUPFAM" id="SSF48208">
    <property type="entry name" value="Six-hairpin glycosidases"/>
    <property type="match status" value="1"/>
</dbReference>
<gene>
    <name evidence="2" type="ORF">HNP52_002995</name>
</gene>
<dbReference type="Proteomes" id="UP000575241">
    <property type="component" value="Unassembled WGS sequence"/>
</dbReference>
<sequence>MRGSMRLLLVGGLLLAGTSTAAMAQQRAAKAPELAYSLTEGQNLNAFVRDGKVAAHLLLRNGSDPRILVAFPAGNSGVGLWFQPLARPASWKLDQAPRPVTFADARGRPLHGIESIATIDAPRLAPKQAVLSNVRFLRDYQSVSRFPAEVAAPVRIEGDRILYARDRVDGAPGYSLEIQVLHGRIEKGEIVAGANGRIQLRIVAATGDTPLTGLSKAELLNTHSAADPAARNALAFLSYREKFLAGSWRFDTYFGRDTLMSVRLLMPALKGAAVEAGLGAVLARLDRDGEVAHEEGLSEFALIDHAQHKQPGGAAATLDYGMVDDDYMLGPVSADYLLGSATRAAARTFLARTVQSEANPGSSASAGTLLVRNLRYVIDQVRPFAEDPRWSNLVAIHKGRLTGQWRDSEEGLGRGRYPYDVNAVFVPAALEAADKLLRAGLLDRYLTPDDRAALERAHAMAATWRSKAPSLFAVETPGPEAAAQVRAYAARVGVPAAPALVALKGQPLRYHAIALDDDGKPVPIINSDEGFSLLFGHPDPADLQAYVGALARPFPAGLMTDIGLLVANPALAGTEVQDRFTPAAYHGAVVWSWQQALFAAGLERQLARTDLPPATRAVLKDAQAKLWRAIQATRATQSSELWSWAFENGRYKVVAFGAGKADVDESNAAQLWSTVYLAVQPPKAAPAKKR</sequence>
<proteinExistence type="predicted"/>